<dbReference type="GO" id="GO:0006310">
    <property type="term" value="P:DNA recombination"/>
    <property type="evidence" value="ECO:0007669"/>
    <property type="project" value="UniProtKB-KW"/>
</dbReference>
<name>A0A1F4W1K3_UNCKA</name>
<evidence type="ECO:0000256" key="10">
    <source>
        <dbReference type="ARBA" id="ARBA00023306"/>
    </source>
</evidence>
<evidence type="ECO:0000256" key="4">
    <source>
        <dbReference type="ARBA" id="ARBA00022705"/>
    </source>
</evidence>
<dbReference type="GO" id="GO:0071897">
    <property type="term" value="P:DNA biosynthetic process"/>
    <property type="evidence" value="ECO:0007669"/>
    <property type="project" value="InterPro"/>
</dbReference>
<keyword evidence="3" id="KW-0132">Cell division</keyword>
<dbReference type="Gene3D" id="1.10.3260.10">
    <property type="entry name" value="DNA ligase, ATP-dependent, N-terminal domain"/>
    <property type="match status" value="1"/>
</dbReference>
<organism evidence="15 16">
    <name type="scientific">candidate division WWE3 bacterium RIFOXYA2_FULL_46_9</name>
    <dbReference type="NCBI Taxonomy" id="1802636"/>
    <lineage>
        <taxon>Bacteria</taxon>
        <taxon>Katanobacteria</taxon>
    </lineage>
</organism>
<keyword evidence="6 12" id="KW-0227">DNA damage</keyword>
<keyword evidence="4" id="KW-0235">DNA replication</keyword>
<dbReference type="InterPro" id="IPR016059">
    <property type="entry name" value="DNA_ligase_ATP-dep_CS"/>
</dbReference>
<dbReference type="Gene3D" id="2.40.50.140">
    <property type="entry name" value="Nucleic acid-binding proteins"/>
    <property type="match status" value="1"/>
</dbReference>
<comment type="similarity">
    <text evidence="1 13">Belongs to the ATP-dependent DNA ligase family.</text>
</comment>
<reference evidence="15 16" key="1">
    <citation type="journal article" date="2016" name="Nat. Commun.">
        <title>Thousands of microbial genomes shed light on interconnected biogeochemical processes in an aquifer system.</title>
        <authorList>
            <person name="Anantharaman K."/>
            <person name="Brown C.T."/>
            <person name="Hug L.A."/>
            <person name="Sharon I."/>
            <person name="Castelle C.J."/>
            <person name="Probst A.J."/>
            <person name="Thomas B.C."/>
            <person name="Singh A."/>
            <person name="Wilkins M.J."/>
            <person name="Karaoz U."/>
            <person name="Brodie E.L."/>
            <person name="Williams K.H."/>
            <person name="Hubbard S.S."/>
            <person name="Banfield J.F."/>
        </authorList>
    </citation>
    <scope>NUCLEOTIDE SEQUENCE [LARGE SCALE GENOMIC DNA]</scope>
</reference>
<dbReference type="GO" id="GO:0006273">
    <property type="term" value="P:lagging strand elongation"/>
    <property type="evidence" value="ECO:0007669"/>
    <property type="project" value="TreeGrafter"/>
</dbReference>
<dbReference type="InterPro" id="IPR012310">
    <property type="entry name" value="DNA_ligase_ATP-dep_cent"/>
</dbReference>
<dbReference type="InterPro" id="IPR000977">
    <property type="entry name" value="DNA_ligase_ATP-dep"/>
</dbReference>
<accession>A0A1F4W1K3</accession>
<dbReference type="Pfam" id="PF04675">
    <property type="entry name" value="DNA_ligase_A_N"/>
    <property type="match status" value="1"/>
</dbReference>
<dbReference type="AlphaFoldDB" id="A0A1F4W1K3"/>
<dbReference type="PANTHER" id="PTHR45674">
    <property type="entry name" value="DNA LIGASE 1/3 FAMILY MEMBER"/>
    <property type="match status" value="1"/>
</dbReference>
<dbReference type="InterPro" id="IPR036599">
    <property type="entry name" value="DNA_ligase_N_sf"/>
</dbReference>
<evidence type="ECO:0000256" key="7">
    <source>
        <dbReference type="ARBA" id="ARBA00022840"/>
    </source>
</evidence>
<evidence type="ECO:0000256" key="3">
    <source>
        <dbReference type="ARBA" id="ARBA00022618"/>
    </source>
</evidence>
<dbReference type="PROSITE" id="PS50160">
    <property type="entry name" value="DNA_LIGASE_A3"/>
    <property type="match status" value="1"/>
</dbReference>
<evidence type="ECO:0000256" key="5">
    <source>
        <dbReference type="ARBA" id="ARBA00022741"/>
    </source>
</evidence>
<keyword evidence="9 12" id="KW-0234">DNA repair</keyword>
<dbReference type="EC" id="6.5.1.1" evidence="12"/>
<dbReference type="GO" id="GO:0005524">
    <property type="term" value="F:ATP binding"/>
    <property type="evidence" value="ECO:0007669"/>
    <property type="project" value="UniProtKB-KW"/>
</dbReference>
<dbReference type="GO" id="GO:0003677">
    <property type="term" value="F:DNA binding"/>
    <property type="evidence" value="ECO:0007669"/>
    <property type="project" value="InterPro"/>
</dbReference>
<evidence type="ECO:0000256" key="1">
    <source>
        <dbReference type="ARBA" id="ARBA00007572"/>
    </source>
</evidence>
<dbReference type="Pfam" id="PF04679">
    <property type="entry name" value="DNA_ligase_A_C"/>
    <property type="match status" value="1"/>
</dbReference>
<dbReference type="NCBIfam" id="TIGR00574">
    <property type="entry name" value="dnl1"/>
    <property type="match status" value="1"/>
</dbReference>
<feature type="domain" description="ATP-dependent DNA ligase family profile" evidence="14">
    <location>
        <begin position="346"/>
        <end position="480"/>
    </location>
</feature>
<evidence type="ECO:0000259" key="14">
    <source>
        <dbReference type="PROSITE" id="PS50160"/>
    </source>
</evidence>
<keyword evidence="10" id="KW-0131">Cell cycle</keyword>
<dbReference type="InterPro" id="IPR012308">
    <property type="entry name" value="DNA_ligase_ATP-dep_N"/>
</dbReference>
<protein>
    <recommendedName>
        <fullName evidence="12">DNA ligase</fullName>
        <ecNumber evidence="12">6.5.1.1</ecNumber>
    </recommendedName>
</protein>
<keyword evidence="2 12" id="KW-0436">Ligase</keyword>
<evidence type="ECO:0000256" key="9">
    <source>
        <dbReference type="ARBA" id="ARBA00023204"/>
    </source>
</evidence>
<comment type="catalytic activity">
    <reaction evidence="11 12">
        <text>ATP + (deoxyribonucleotide)n-3'-hydroxyl + 5'-phospho-(deoxyribonucleotide)m = (deoxyribonucleotide)n+m + AMP + diphosphate.</text>
        <dbReference type="EC" id="6.5.1.1"/>
    </reaction>
</comment>
<evidence type="ECO:0000256" key="8">
    <source>
        <dbReference type="ARBA" id="ARBA00023172"/>
    </source>
</evidence>
<dbReference type="PANTHER" id="PTHR45674:SF4">
    <property type="entry name" value="DNA LIGASE 1"/>
    <property type="match status" value="1"/>
</dbReference>
<dbReference type="SUPFAM" id="SSF50249">
    <property type="entry name" value="Nucleic acid-binding proteins"/>
    <property type="match status" value="1"/>
</dbReference>
<evidence type="ECO:0000256" key="12">
    <source>
        <dbReference type="RuleBase" id="RU000617"/>
    </source>
</evidence>
<dbReference type="SUPFAM" id="SSF56091">
    <property type="entry name" value="DNA ligase/mRNA capping enzyme, catalytic domain"/>
    <property type="match status" value="1"/>
</dbReference>
<dbReference type="Proteomes" id="UP000176614">
    <property type="component" value="Unassembled WGS sequence"/>
</dbReference>
<dbReference type="CDD" id="cd07901">
    <property type="entry name" value="Adenylation_DNA_ligase_Arch_LigB"/>
    <property type="match status" value="1"/>
</dbReference>
<keyword evidence="8 12" id="KW-0233">DNA recombination</keyword>
<dbReference type="InterPro" id="IPR012340">
    <property type="entry name" value="NA-bd_OB-fold"/>
</dbReference>
<dbReference type="EMBL" id="MEVT01000008">
    <property type="protein sequence ID" value="OGC63240.1"/>
    <property type="molecule type" value="Genomic_DNA"/>
</dbReference>
<comment type="caution">
    <text evidence="15">The sequence shown here is derived from an EMBL/GenBank/DDBJ whole genome shotgun (WGS) entry which is preliminary data.</text>
</comment>
<dbReference type="Pfam" id="PF01068">
    <property type="entry name" value="DNA_ligase_A_M"/>
    <property type="match status" value="1"/>
</dbReference>
<dbReference type="InterPro" id="IPR050191">
    <property type="entry name" value="ATP-dep_DNA_ligase"/>
</dbReference>
<keyword evidence="5 12" id="KW-0547">Nucleotide-binding</keyword>
<dbReference type="GO" id="GO:0006281">
    <property type="term" value="P:DNA repair"/>
    <property type="evidence" value="ECO:0007669"/>
    <property type="project" value="UniProtKB-KW"/>
</dbReference>
<evidence type="ECO:0000256" key="13">
    <source>
        <dbReference type="RuleBase" id="RU004196"/>
    </source>
</evidence>
<dbReference type="InterPro" id="IPR012309">
    <property type="entry name" value="DNA_ligase_ATP-dep_C"/>
</dbReference>
<evidence type="ECO:0000256" key="6">
    <source>
        <dbReference type="ARBA" id="ARBA00022763"/>
    </source>
</evidence>
<dbReference type="SUPFAM" id="SSF117018">
    <property type="entry name" value="ATP-dependent DNA ligase DNA-binding domain"/>
    <property type="match status" value="1"/>
</dbReference>
<dbReference type="GO" id="GO:0003910">
    <property type="term" value="F:DNA ligase (ATP) activity"/>
    <property type="evidence" value="ECO:0007669"/>
    <property type="project" value="UniProtKB-EC"/>
</dbReference>
<evidence type="ECO:0000256" key="11">
    <source>
        <dbReference type="ARBA" id="ARBA00034003"/>
    </source>
</evidence>
<gene>
    <name evidence="15" type="ORF">A2264_00940</name>
</gene>
<dbReference type="PROSITE" id="PS00697">
    <property type="entry name" value="DNA_LIGASE_A1"/>
    <property type="match status" value="1"/>
</dbReference>
<dbReference type="Gene3D" id="3.30.470.30">
    <property type="entry name" value="DNA ligase/mRNA capping enzyme"/>
    <property type="match status" value="1"/>
</dbReference>
<sequence>MKFKEFSSYLQRLEETAKRLEISTILKELLSKLGKEEVKEATYLSLGYLKAPFESLKFNIADKMMLRILSLAYLHKSPAEIATSYGFMGDLGDVAFKLAEKSSSKKNPSVKEVYEALTIIAKEEGFGSQDSKIQLGAVLLRDLDGLSAKYVVRIILGTTRLGFTELTMIQALSELLGNKKLAKQIEAKYNIYPDIGAISELVTSRGLQGLNEIEITTGIPVLSQKAQRVSGIDEAAERIKASWSEYKFDGTRVQLHLDRKKHTNSTKDGQNDLFNSSDKEIMVETFTRNLEPTTHQFPDIVRAAKEQLVAESVILDGEAIGYDSKTGTFLPFQETIQRKRKHDVEESSLNIPLKYMVFDILYLNGESLLEKPLEYRHHQLERVVKHKGMIEIAEHFLADNSVELKKQFDQAKKHKLEGIIAKDPKGPYSAGARSYSWIKLKAADEKLLDDSIDCVVLGYYFGKGTRSKLGIGGFLVGIYDEASDGFKTLTKVGTGLTEEDFEKLKRLADTVKTNQVPANVEMDKAYMPDVITLPKIVVEIGADEISKSPSHSAGYALRFPRLLKFREDKGVNQITTLKEIELMFKNK</sequence>
<dbReference type="GO" id="GO:0051301">
    <property type="term" value="P:cell division"/>
    <property type="evidence" value="ECO:0007669"/>
    <property type="project" value="UniProtKB-KW"/>
</dbReference>
<evidence type="ECO:0000313" key="15">
    <source>
        <dbReference type="EMBL" id="OGC63240.1"/>
    </source>
</evidence>
<evidence type="ECO:0000313" key="16">
    <source>
        <dbReference type="Proteomes" id="UP000176614"/>
    </source>
</evidence>
<proteinExistence type="inferred from homology"/>
<keyword evidence="7 12" id="KW-0067">ATP-binding</keyword>
<evidence type="ECO:0000256" key="2">
    <source>
        <dbReference type="ARBA" id="ARBA00022598"/>
    </source>
</evidence>